<gene>
    <name evidence="2" type="primary">RvY_12787-1</name>
    <name evidence="2" type="synonym">RvY_12787.1</name>
    <name evidence="2" type="ORF">RvY_12787</name>
</gene>
<accession>A0A1D1VMP3</accession>
<feature type="region of interest" description="Disordered" evidence="1">
    <location>
        <begin position="326"/>
        <end position="378"/>
    </location>
</feature>
<comment type="caution">
    <text evidence="2">The sequence shown here is derived from an EMBL/GenBank/DDBJ whole genome shotgun (WGS) entry which is preliminary data.</text>
</comment>
<dbReference type="AlphaFoldDB" id="A0A1D1VMP3"/>
<dbReference type="EMBL" id="BDGG01000008">
    <property type="protein sequence ID" value="GAV02191.1"/>
    <property type="molecule type" value="Genomic_DNA"/>
</dbReference>
<dbReference type="Proteomes" id="UP000186922">
    <property type="component" value="Unassembled WGS sequence"/>
</dbReference>
<feature type="compositionally biased region" description="Polar residues" evidence="1">
    <location>
        <begin position="53"/>
        <end position="70"/>
    </location>
</feature>
<evidence type="ECO:0000256" key="1">
    <source>
        <dbReference type="SAM" id="MobiDB-lite"/>
    </source>
</evidence>
<sequence>MSHNDSGDVEISDTVYLRCSCCQVLVEHLCHAMPKPEEVQIVTKRRKNFQKITASEATSSAGSDEQNQPESDTEAEPDELPAKRRRKSNPRYDSNFVEGSLRGSSKKPKPTTPPKEASTEEDDWGVVEVEISQDVDARSEGGISGAETLFMINDDADDFEDEVSETATFKKKQTKDKKTAQKGFKSAADYLLELSDPHCVVAEDGENIECTACDRLISRVHFPEKRHRIDNLRSHCQSQSHKAKAKLVKPPTGNSRNGESKAKSVFERKIYRYDSPYFWNQANDICICCGVRVGTRDEWKIHCHSEGHKDRFTSLKASPAFATFAKKQGRSLSNGKASGKKTDSWKQKKRTFLKPGRAVGRVASTVSRRKQSKPSKRV</sequence>
<feature type="compositionally biased region" description="Basic residues" evidence="1">
    <location>
        <begin position="367"/>
        <end position="378"/>
    </location>
</feature>
<proteinExistence type="predicted"/>
<keyword evidence="3" id="KW-1185">Reference proteome</keyword>
<feature type="region of interest" description="Disordered" evidence="1">
    <location>
        <begin position="53"/>
        <end position="126"/>
    </location>
</feature>
<reference evidence="2 3" key="1">
    <citation type="journal article" date="2016" name="Nat. Commun.">
        <title>Extremotolerant tardigrade genome and improved radiotolerance of human cultured cells by tardigrade-unique protein.</title>
        <authorList>
            <person name="Hashimoto T."/>
            <person name="Horikawa D.D."/>
            <person name="Saito Y."/>
            <person name="Kuwahara H."/>
            <person name="Kozuka-Hata H."/>
            <person name="Shin-I T."/>
            <person name="Minakuchi Y."/>
            <person name="Ohishi K."/>
            <person name="Motoyama A."/>
            <person name="Aizu T."/>
            <person name="Enomoto A."/>
            <person name="Kondo K."/>
            <person name="Tanaka S."/>
            <person name="Hara Y."/>
            <person name="Koshikawa S."/>
            <person name="Sagara H."/>
            <person name="Miura T."/>
            <person name="Yokobori S."/>
            <person name="Miyagawa K."/>
            <person name="Suzuki Y."/>
            <person name="Kubo T."/>
            <person name="Oyama M."/>
            <person name="Kohara Y."/>
            <person name="Fujiyama A."/>
            <person name="Arakawa K."/>
            <person name="Katayama T."/>
            <person name="Toyoda A."/>
            <person name="Kunieda T."/>
        </authorList>
    </citation>
    <scope>NUCLEOTIDE SEQUENCE [LARGE SCALE GENOMIC DNA]</scope>
    <source>
        <strain evidence="2 3">YOKOZUNA-1</strain>
    </source>
</reference>
<feature type="region of interest" description="Disordered" evidence="1">
    <location>
        <begin position="240"/>
        <end position="261"/>
    </location>
</feature>
<evidence type="ECO:0000313" key="3">
    <source>
        <dbReference type="Proteomes" id="UP000186922"/>
    </source>
</evidence>
<name>A0A1D1VMP3_RAMVA</name>
<evidence type="ECO:0000313" key="2">
    <source>
        <dbReference type="EMBL" id="GAV02191.1"/>
    </source>
</evidence>
<organism evidence="2 3">
    <name type="scientific">Ramazzottius varieornatus</name>
    <name type="common">Water bear</name>
    <name type="synonym">Tardigrade</name>
    <dbReference type="NCBI Taxonomy" id="947166"/>
    <lineage>
        <taxon>Eukaryota</taxon>
        <taxon>Metazoa</taxon>
        <taxon>Ecdysozoa</taxon>
        <taxon>Tardigrada</taxon>
        <taxon>Eutardigrada</taxon>
        <taxon>Parachela</taxon>
        <taxon>Hypsibioidea</taxon>
        <taxon>Ramazzottiidae</taxon>
        <taxon>Ramazzottius</taxon>
    </lineage>
</organism>
<protein>
    <submittedName>
        <fullName evidence="2">Uncharacterized protein</fullName>
    </submittedName>
</protein>